<evidence type="ECO:0000256" key="1">
    <source>
        <dbReference type="SAM" id="Phobius"/>
    </source>
</evidence>
<organism evidence="2 3">
    <name type="scientific">Aquimarina litoralis</name>
    <dbReference type="NCBI Taxonomy" id="584605"/>
    <lineage>
        <taxon>Bacteria</taxon>
        <taxon>Pseudomonadati</taxon>
        <taxon>Bacteroidota</taxon>
        <taxon>Flavobacteriia</taxon>
        <taxon>Flavobacteriales</taxon>
        <taxon>Flavobacteriaceae</taxon>
        <taxon>Aquimarina</taxon>
    </lineage>
</organism>
<feature type="transmembrane region" description="Helical" evidence="1">
    <location>
        <begin position="171"/>
        <end position="189"/>
    </location>
</feature>
<protein>
    <recommendedName>
        <fullName evidence="4">DUF4386 family protein</fullName>
    </recommendedName>
</protein>
<feature type="transmembrane region" description="Helical" evidence="1">
    <location>
        <begin position="52"/>
        <end position="76"/>
    </location>
</feature>
<feature type="transmembrane region" description="Helical" evidence="1">
    <location>
        <begin position="88"/>
        <end position="109"/>
    </location>
</feature>
<keyword evidence="1" id="KW-0812">Transmembrane</keyword>
<accession>A0ABN1IU20</accession>
<evidence type="ECO:0008006" key="4">
    <source>
        <dbReference type="Google" id="ProtNLM"/>
    </source>
</evidence>
<dbReference type="RefSeq" id="WP_343912409.1">
    <property type="nucleotide sequence ID" value="NZ_BAAAGE010000002.1"/>
</dbReference>
<evidence type="ECO:0000313" key="2">
    <source>
        <dbReference type="EMBL" id="GAA0721344.1"/>
    </source>
</evidence>
<feature type="transmembrane region" description="Helical" evidence="1">
    <location>
        <begin position="195"/>
        <end position="212"/>
    </location>
</feature>
<dbReference type="Proteomes" id="UP001501758">
    <property type="component" value="Unassembled WGS sequence"/>
</dbReference>
<gene>
    <name evidence="2" type="ORF">GCM10009430_22510</name>
</gene>
<sequence length="220" mass="24194">MGFNRFQKLGGICAIILGIIYIVAFIIYGAVLKFPDANAIAIEKLKFLSDNYHILFITNFISYVLFGMLLTVLVVSTHQRIKDHFPNFSQLTSVFGIIWVALVIASGMISNIGLDSVITLGNTEPEKAMSIWSSISIVSEGLGGGNEIVGGIWVLLLSFLGSKKEIFSKPVNIQGFIVGLAGVLTVIPIDIFKEIFGLSQIIWFISMGIFLIRKPFMVEK</sequence>
<keyword evidence="3" id="KW-1185">Reference proteome</keyword>
<keyword evidence="1" id="KW-0472">Membrane</keyword>
<proteinExistence type="predicted"/>
<feature type="transmembrane region" description="Helical" evidence="1">
    <location>
        <begin position="129"/>
        <end position="159"/>
    </location>
</feature>
<dbReference type="EMBL" id="BAAAGE010000002">
    <property type="protein sequence ID" value="GAA0721344.1"/>
    <property type="molecule type" value="Genomic_DNA"/>
</dbReference>
<feature type="transmembrane region" description="Helical" evidence="1">
    <location>
        <begin position="12"/>
        <end position="32"/>
    </location>
</feature>
<name>A0ABN1IU20_9FLAO</name>
<evidence type="ECO:0000313" key="3">
    <source>
        <dbReference type="Proteomes" id="UP001501758"/>
    </source>
</evidence>
<reference evidence="2 3" key="1">
    <citation type="journal article" date="2019" name="Int. J. Syst. Evol. Microbiol.">
        <title>The Global Catalogue of Microorganisms (GCM) 10K type strain sequencing project: providing services to taxonomists for standard genome sequencing and annotation.</title>
        <authorList>
            <consortium name="The Broad Institute Genomics Platform"/>
            <consortium name="The Broad Institute Genome Sequencing Center for Infectious Disease"/>
            <person name="Wu L."/>
            <person name="Ma J."/>
        </authorList>
    </citation>
    <scope>NUCLEOTIDE SEQUENCE [LARGE SCALE GENOMIC DNA]</scope>
    <source>
        <strain evidence="2 3">JCM 15974</strain>
    </source>
</reference>
<keyword evidence="1" id="KW-1133">Transmembrane helix</keyword>
<comment type="caution">
    <text evidence="2">The sequence shown here is derived from an EMBL/GenBank/DDBJ whole genome shotgun (WGS) entry which is preliminary data.</text>
</comment>